<dbReference type="PATRIC" id="fig|28229.3.peg.3548"/>
<evidence type="ECO:0000313" key="2">
    <source>
        <dbReference type="EMBL" id="KGJ90384.1"/>
    </source>
</evidence>
<comment type="caution">
    <text evidence="2">The sequence shown here is derived from an EMBL/GenBank/DDBJ whole genome shotgun (WGS) entry which is preliminary data.</text>
</comment>
<sequence>MIRVISVILLSMISVFASATQYTGTGNIVRLVSIPGGDNRDYIAVYNFTSAGNCPVSSGLVIAKIQTSASGNRVYSLALAAKVSGKQVKLVVDNALKNDEGFCYVKSLEFVE</sequence>
<evidence type="ECO:0000256" key="1">
    <source>
        <dbReference type="SAM" id="SignalP"/>
    </source>
</evidence>
<reference evidence="2 3" key="1">
    <citation type="submission" date="2014-08" db="EMBL/GenBank/DDBJ databases">
        <title>Genomic and Phenotypic Diversity of Colwellia psychrerythraea strains from Disparate Marine Basins.</title>
        <authorList>
            <person name="Techtmann S.M."/>
            <person name="Stelling S.C."/>
            <person name="Utturkar S.M."/>
            <person name="Alshibli N."/>
            <person name="Harris A."/>
            <person name="Brown S.D."/>
            <person name="Hazen T.C."/>
        </authorList>
    </citation>
    <scope>NUCLEOTIDE SEQUENCE [LARGE SCALE GENOMIC DNA]</scope>
    <source>
        <strain evidence="2 3">GAB14E</strain>
    </source>
</reference>
<dbReference type="Proteomes" id="UP000029868">
    <property type="component" value="Unassembled WGS sequence"/>
</dbReference>
<accession>A0A099KHU2</accession>
<dbReference type="RefSeq" id="WP_033083538.1">
    <property type="nucleotide sequence ID" value="NZ_JQEC01000047.1"/>
</dbReference>
<evidence type="ECO:0000313" key="3">
    <source>
        <dbReference type="Proteomes" id="UP000029868"/>
    </source>
</evidence>
<dbReference type="EMBL" id="JQEC01000047">
    <property type="protein sequence ID" value="KGJ90384.1"/>
    <property type="molecule type" value="Genomic_DNA"/>
</dbReference>
<evidence type="ECO:0008006" key="4">
    <source>
        <dbReference type="Google" id="ProtNLM"/>
    </source>
</evidence>
<proteinExistence type="predicted"/>
<protein>
    <recommendedName>
        <fullName evidence="4">Lipoprotein</fullName>
    </recommendedName>
</protein>
<keyword evidence="1" id="KW-0732">Signal</keyword>
<dbReference type="OrthoDB" id="7065585at2"/>
<dbReference type="AlphaFoldDB" id="A0A099KHU2"/>
<gene>
    <name evidence="2" type="ORF">GAB14E_3627</name>
</gene>
<feature type="signal peptide" evidence="1">
    <location>
        <begin position="1"/>
        <end position="19"/>
    </location>
</feature>
<name>A0A099KHU2_COLPS</name>
<feature type="chain" id="PRO_5001948375" description="Lipoprotein" evidence="1">
    <location>
        <begin position="20"/>
        <end position="112"/>
    </location>
</feature>
<organism evidence="2 3">
    <name type="scientific">Colwellia psychrerythraea</name>
    <name type="common">Vibrio psychroerythus</name>
    <dbReference type="NCBI Taxonomy" id="28229"/>
    <lineage>
        <taxon>Bacteria</taxon>
        <taxon>Pseudomonadati</taxon>
        <taxon>Pseudomonadota</taxon>
        <taxon>Gammaproteobacteria</taxon>
        <taxon>Alteromonadales</taxon>
        <taxon>Colwelliaceae</taxon>
        <taxon>Colwellia</taxon>
    </lineage>
</organism>